<dbReference type="Pfam" id="PF13828">
    <property type="entry name" value="DUF4190"/>
    <property type="match status" value="1"/>
</dbReference>
<name>C7QZQ9_JONDD</name>
<feature type="transmembrane region" description="Helical" evidence="2">
    <location>
        <begin position="62"/>
        <end position="86"/>
    </location>
</feature>
<sequence>MSQDNPYAPKDNNDSNPYAQQPADQQQPYGQAPAQPYGQAPAYNAQPYAQQPYGAPQQTSGLAIAALVTGLLGTGLIAIILGHLALRDVKNNNKSGRGMALAGTILGYVTAVFVILWFAFIFFAASQGAFDADLSTY</sequence>
<evidence type="ECO:0000259" key="3">
    <source>
        <dbReference type="Pfam" id="PF13828"/>
    </source>
</evidence>
<feature type="region of interest" description="Disordered" evidence="1">
    <location>
        <begin position="1"/>
        <end position="42"/>
    </location>
</feature>
<dbReference type="EMBL" id="CP001706">
    <property type="protein sequence ID" value="ACV08065.1"/>
    <property type="molecule type" value="Genomic_DNA"/>
</dbReference>
<keyword evidence="2" id="KW-0472">Membrane</keyword>
<evidence type="ECO:0000256" key="1">
    <source>
        <dbReference type="SAM" id="MobiDB-lite"/>
    </source>
</evidence>
<evidence type="ECO:0000256" key="2">
    <source>
        <dbReference type="SAM" id="Phobius"/>
    </source>
</evidence>
<dbReference type="AlphaFoldDB" id="C7QZQ9"/>
<feature type="transmembrane region" description="Helical" evidence="2">
    <location>
        <begin position="98"/>
        <end position="125"/>
    </location>
</feature>
<dbReference type="KEGG" id="jde:Jden_0397"/>
<evidence type="ECO:0000313" key="5">
    <source>
        <dbReference type="Proteomes" id="UP000000628"/>
    </source>
</evidence>
<dbReference type="Proteomes" id="UP000000628">
    <property type="component" value="Chromosome"/>
</dbReference>
<proteinExistence type="predicted"/>
<protein>
    <recommendedName>
        <fullName evidence="3">DUF4190 domain-containing protein</fullName>
    </recommendedName>
</protein>
<reference evidence="4 5" key="1">
    <citation type="journal article" date="2009" name="Stand. Genomic Sci.">
        <title>Complete genome sequence of Jonesia denitrificans type strain (Prevot 55134).</title>
        <authorList>
            <person name="Pukall R."/>
            <person name="Gehrich-Schroter G."/>
            <person name="Lapidus A."/>
            <person name="Nolan M."/>
            <person name="Glavina Del Rio T."/>
            <person name="Lucas S."/>
            <person name="Chen F."/>
            <person name="Tice H."/>
            <person name="Pitluck S."/>
            <person name="Cheng J.F."/>
            <person name="Copeland A."/>
            <person name="Saunders E."/>
            <person name="Brettin T."/>
            <person name="Detter J.C."/>
            <person name="Bruce D."/>
            <person name="Goodwin L."/>
            <person name="Pati A."/>
            <person name="Ivanova N."/>
            <person name="Mavromatis K."/>
            <person name="Ovchinnikova G."/>
            <person name="Chen A."/>
            <person name="Palaniappan K."/>
            <person name="Land M."/>
            <person name="Hauser L."/>
            <person name="Chang Y.J."/>
            <person name="Jeffries C.D."/>
            <person name="Chain P."/>
            <person name="Goker M."/>
            <person name="Bristow J."/>
            <person name="Eisen J.A."/>
            <person name="Markowitz V."/>
            <person name="Hugenholtz P."/>
            <person name="Kyrpides N.C."/>
            <person name="Klenk H.P."/>
            <person name="Han C."/>
        </authorList>
    </citation>
    <scope>NUCLEOTIDE SEQUENCE [LARGE SCALE GENOMIC DNA]</scope>
    <source>
        <strain evidence="5">ATCC 14870 / DSM 20603 / BCRC 15368 / CIP 55.134 / JCM 11481 / NBRC 15587 / NCTC 10816 / Prevot 55134</strain>
    </source>
</reference>
<dbReference type="InterPro" id="IPR025241">
    <property type="entry name" value="DUF4190"/>
</dbReference>
<keyword evidence="2" id="KW-1133">Transmembrane helix</keyword>
<feature type="compositionally biased region" description="Low complexity" evidence="1">
    <location>
        <begin position="17"/>
        <end position="42"/>
    </location>
</feature>
<keyword evidence="2" id="KW-0812">Transmembrane</keyword>
<organism evidence="4 5">
    <name type="scientific">Jonesia denitrificans (strain ATCC 14870 / DSM 20603 / BCRC 15368 / CIP 55.134 / JCM 11481 / NBRC 15587 / NCTC 10816 / Prevot 55134)</name>
    <name type="common">Listeria denitrificans</name>
    <dbReference type="NCBI Taxonomy" id="471856"/>
    <lineage>
        <taxon>Bacteria</taxon>
        <taxon>Bacillati</taxon>
        <taxon>Actinomycetota</taxon>
        <taxon>Actinomycetes</taxon>
        <taxon>Micrococcales</taxon>
        <taxon>Jonesiaceae</taxon>
        <taxon>Jonesia</taxon>
    </lineage>
</organism>
<keyword evidence="5" id="KW-1185">Reference proteome</keyword>
<dbReference type="STRING" id="471856.Jden_0397"/>
<dbReference type="HOGENOM" id="CLU_126534_0_0_11"/>
<feature type="domain" description="DUF4190" evidence="3">
    <location>
        <begin position="62"/>
        <end position="116"/>
    </location>
</feature>
<accession>C7QZQ9</accession>
<gene>
    <name evidence="4" type="ordered locus">Jden_0397</name>
</gene>
<evidence type="ECO:0000313" key="4">
    <source>
        <dbReference type="EMBL" id="ACV08065.1"/>
    </source>
</evidence>